<dbReference type="PANTHER" id="PTHR46117">
    <property type="entry name" value="FI24210P1"/>
    <property type="match status" value="1"/>
</dbReference>
<dbReference type="PROSITE" id="PS50888">
    <property type="entry name" value="BHLH"/>
    <property type="match status" value="1"/>
</dbReference>
<proteinExistence type="predicted"/>
<dbReference type="GO" id="GO:0000978">
    <property type="term" value="F:RNA polymerase II cis-regulatory region sequence-specific DNA binding"/>
    <property type="evidence" value="ECO:0007669"/>
    <property type="project" value="TreeGrafter"/>
</dbReference>
<feature type="compositionally biased region" description="Low complexity" evidence="5">
    <location>
        <begin position="161"/>
        <end position="173"/>
    </location>
</feature>
<evidence type="ECO:0000259" key="6">
    <source>
        <dbReference type="PROSITE" id="PS50888"/>
    </source>
</evidence>
<feature type="domain" description="BHLH" evidence="6">
    <location>
        <begin position="10"/>
        <end position="99"/>
    </location>
</feature>
<evidence type="ECO:0000313" key="7">
    <source>
        <dbReference type="EMBL" id="GAV52220.1"/>
    </source>
</evidence>
<dbReference type="AlphaFoldDB" id="A0A1Q3A9E7"/>
<evidence type="ECO:0000256" key="1">
    <source>
        <dbReference type="ARBA" id="ARBA00004123"/>
    </source>
</evidence>
<evidence type="ECO:0000256" key="3">
    <source>
        <dbReference type="ARBA" id="ARBA00023163"/>
    </source>
</evidence>
<organism evidence="7 8">
    <name type="scientific">Zygosaccharomyces rouxii</name>
    <dbReference type="NCBI Taxonomy" id="4956"/>
    <lineage>
        <taxon>Eukaryota</taxon>
        <taxon>Fungi</taxon>
        <taxon>Dikarya</taxon>
        <taxon>Ascomycota</taxon>
        <taxon>Saccharomycotina</taxon>
        <taxon>Saccharomycetes</taxon>
        <taxon>Saccharomycetales</taxon>
        <taxon>Saccharomycetaceae</taxon>
        <taxon>Zygosaccharomyces</taxon>
    </lineage>
</organism>
<dbReference type="GO" id="GO:0046983">
    <property type="term" value="F:protein dimerization activity"/>
    <property type="evidence" value="ECO:0007669"/>
    <property type="project" value="InterPro"/>
</dbReference>
<comment type="subcellular location">
    <subcellularLocation>
        <location evidence="1">Nucleus</location>
    </subcellularLocation>
</comment>
<evidence type="ECO:0000256" key="5">
    <source>
        <dbReference type="SAM" id="MobiDB-lite"/>
    </source>
</evidence>
<feature type="region of interest" description="Disordered" evidence="5">
    <location>
        <begin position="50"/>
        <end position="86"/>
    </location>
</feature>
<dbReference type="InterPro" id="IPR051732">
    <property type="entry name" value="USF"/>
</dbReference>
<dbReference type="InterPro" id="IPR036638">
    <property type="entry name" value="HLH_DNA-bd_sf"/>
</dbReference>
<protein>
    <recommendedName>
        <fullName evidence="6">BHLH domain-containing protein</fullName>
    </recommendedName>
</protein>
<name>A0A1Q3A9E7_ZYGRO</name>
<dbReference type="SMART" id="SM00353">
    <property type="entry name" value="HLH"/>
    <property type="match status" value="1"/>
</dbReference>
<evidence type="ECO:0000256" key="4">
    <source>
        <dbReference type="ARBA" id="ARBA00023242"/>
    </source>
</evidence>
<dbReference type="EMBL" id="BDGX01000033">
    <property type="protein sequence ID" value="GAV52220.1"/>
    <property type="molecule type" value="Genomic_DNA"/>
</dbReference>
<feature type="region of interest" description="Disordered" evidence="5">
    <location>
        <begin position="161"/>
        <end position="204"/>
    </location>
</feature>
<accession>A0A1Q3A9E7</accession>
<sequence>MNGSVPSSVQSSNSISKVDRRRRDNINDRIQQLLSMIPQEFFQEYNRSNNDSEHSLLDTPVSGTPKENSISKTKSTGTKDGKPNKGQILTQTVEYINALQNQVDSKNREEAELIFKIQELSRKTGTIINDVNLENTSAEVALSKIGVGPLAGNVDEPLQSVSPHVQSSSVPASTISGSISGLPNFSRNTKRTSDFEYGGYTEYS</sequence>
<dbReference type="Proteomes" id="UP000187013">
    <property type="component" value="Unassembled WGS sequence"/>
</dbReference>
<dbReference type="GO" id="GO:0005634">
    <property type="term" value="C:nucleus"/>
    <property type="evidence" value="ECO:0007669"/>
    <property type="project" value="UniProtKB-SubCell"/>
</dbReference>
<dbReference type="PANTHER" id="PTHR46117:SF3">
    <property type="entry name" value="FI24210P1"/>
    <property type="match status" value="1"/>
</dbReference>
<dbReference type="OrthoDB" id="690068at2759"/>
<keyword evidence="4" id="KW-0539">Nucleus</keyword>
<evidence type="ECO:0000313" key="8">
    <source>
        <dbReference type="Proteomes" id="UP000187013"/>
    </source>
</evidence>
<keyword evidence="3" id="KW-0804">Transcription</keyword>
<evidence type="ECO:0000256" key="2">
    <source>
        <dbReference type="ARBA" id="ARBA00023015"/>
    </source>
</evidence>
<feature type="compositionally biased region" description="Low complexity" evidence="5">
    <location>
        <begin position="1"/>
        <end position="16"/>
    </location>
</feature>
<dbReference type="SUPFAM" id="SSF47459">
    <property type="entry name" value="HLH, helix-loop-helix DNA-binding domain"/>
    <property type="match status" value="1"/>
</dbReference>
<feature type="region of interest" description="Disordered" evidence="5">
    <location>
        <begin position="1"/>
        <end position="24"/>
    </location>
</feature>
<feature type="compositionally biased region" description="Polar residues" evidence="5">
    <location>
        <begin position="174"/>
        <end position="187"/>
    </location>
</feature>
<dbReference type="GO" id="GO:0000981">
    <property type="term" value="F:DNA-binding transcription factor activity, RNA polymerase II-specific"/>
    <property type="evidence" value="ECO:0007669"/>
    <property type="project" value="TreeGrafter"/>
</dbReference>
<gene>
    <name evidence="7" type="ORF">ZYGR_0AG02110</name>
</gene>
<comment type="caution">
    <text evidence="7">The sequence shown here is derived from an EMBL/GenBank/DDBJ whole genome shotgun (WGS) entry which is preliminary data.</text>
</comment>
<dbReference type="InterPro" id="IPR011598">
    <property type="entry name" value="bHLH_dom"/>
</dbReference>
<dbReference type="Gene3D" id="4.10.280.10">
    <property type="entry name" value="Helix-loop-helix DNA-binding domain"/>
    <property type="match status" value="1"/>
</dbReference>
<reference evidence="7 8" key="1">
    <citation type="submission" date="2016-08" db="EMBL/GenBank/DDBJ databases">
        <title>Draft genome sequence of allopolyploid Zygosaccharomyces rouxii.</title>
        <authorList>
            <person name="Watanabe J."/>
            <person name="Uehara K."/>
            <person name="Mogi Y."/>
            <person name="Tsukioka Y."/>
        </authorList>
    </citation>
    <scope>NUCLEOTIDE SEQUENCE [LARGE SCALE GENOMIC DNA]</scope>
    <source>
        <strain evidence="7 8">NBRC 110957</strain>
    </source>
</reference>
<dbReference type="Pfam" id="PF00010">
    <property type="entry name" value="HLH"/>
    <property type="match status" value="1"/>
</dbReference>
<keyword evidence="2" id="KW-0805">Transcription regulation</keyword>